<keyword evidence="3" id="KW-1185">Reference proteome</keyword>
<name>A0ABM1BAN2_LIMPO</name>
<dbReference type="Proteomes" id="UP000694941">
    <property type="component" value="Unplaced"/>
</dbReference>
<evidence type="ECO:0000256" key="2">
    <source>
        <dbReference type="ARBA" id="ARBA00022490"/>
    </source>
</evidence>
<dbReference type="RefSeq" id="XP_013778203.1">
    <property type="nucleotide sequence ID" value="XM_013922749.2"/>
</dbReference>
<dbReference type="InterPro" id="IPR036322">
    <property type="entry name" value="WD40_repeat_dom_sf"/>
</dbReference>
<organism evidence="3 4">
    <name type="scientific">Limulus polyphemus</name>
    <name type="common">Atlantic horseshoe crab</name>
    <dbReference type="NCBI Taxonomy" id="6850"/>
    <lineage>
        <taxon>Eukaryota</taxon>
        <taxon>Metazoa</taxon>
        <taxon>Ecdysozoa</taxon>
        <taxon>Arthropoda</taxon>
        <taxon>Chelicerata</taxon>
        <taxon>Merostomata</taxon>
        <taxon>Xiphosura</taxon>
        <taxon>Limulidae</taxon>
        <taxon>Limulus</taxon>
    </lineage>
</organism>
<sequence length="118" mass="13227">MTQFAVGNNNGQVLMKDIRGGVGPLVEINCHTRPIFRLVFSPNCPSLLASCANEPDVVVMDVQNENSHIIYKDSSHEDFVRGLSWEPKNNRLYSCGWDKLVKSHLVSNSRMELNGQNP</sequence>
<evidence type="ECO:0000313" key="3">
    <source>
        <dbReference type="Proteomes" id="UP000694941"/>
    </source>
</evidence>
<dbReference type="PANTHER" id="PTHR46853:SF1">
    <property type="entry name" value="METHYLOSOME PROTEIN 50"/>
    <property type="match status" value="1"/>
</dbReference>
<comment type="subcellular location">
    <subcellularLocation>
        <location evidence="1">Cytoplasm</location>
    </subcellularLocation>
</comment>
<dbReference type="InterPro" id="IPR001680">
    <property type="entry name" value="WD40_rpt"/>
</dbReference>
<keyword evidence="2" id="KW-0963">Cytoplasm</keyword>
<evidence type="ECO:0000313" key="4">
    <source>
        <dbReference type="RefSeq" id="XP_013778203.1"/>
    </source>
</evidence>
<reference evidence="4" key="1">
    <citation type="submission" date="2025-08" db="UniProtKB">
        <authorList>
            <consortium name="RefSeq"/>
        </authorList>
    </citation>
    <scope>IDENTIFICATION</scope>
    <source>
        <tissue evidence="4">Muscle</tissue>
    </source>
</reference>
<dbReference type="GeneID" id="106462788"/>
<dbReference type="Gene3D" id="2.130.10.10">
    <property type="entry name" value="YVTN repeat-like/Quinoprotein amine dehydrogenase"/>
    <property type="match status" value="1"/>
</dbReference>
<gene>
    <name evidence="4" type="primary">LOC106462788</name>
</gene>
<dbReference type="PANTHER" id="PTHR46853">
    <property type="entry name" value="METHYLOSOME PROTEIN 50"/>
    <property type="match status" value="1"/>
</dbReference>
<dbReference type="Pfam" id="PF00400">
    <property type="entry name" value="WD40"/>
    <property type="match status" value="1"/>
</dbReference>
<protein>
    <submittedName>
        <fullName evidence="4">Methylosome protein 50-like</fullName>
    </submittedName>
</protein>
<accession>A0ABM1BAN2</accession>
<proteinExistence type="predicted"/>
<dbReference type="InterPro" id="IPR015943">
    <property type="entry name" value="WD40/YVTN_repeat-like_dom_sf"/>
</dbReference>
<dbReference type="SUPFAM" id="SSF50978">
    <property type="entry name" value="WD40 repeat-like"/>
    <property type="match status" value="1"/>
</dbReference>
<dbReference type="InterPro" id="IPR052139">
    <property type="entry name" value="Methylosome_Comp_WDR77"/>
</dbReference>
<evidence type="ECO:0000256" key="1">
    <source>
        <dbReference type="ARBA" id="ARBA00004496"/>
    </source>
</evidence>
<dbReference type="SMART" id="SM00320">
    <property type="entry name" value="WD40"/>
    <property type="match status" value="2"/>
</dbReference>